<evidence type="ECO:0000313" key="3">
    <source>
        <dbReference type="Proteomes" id="UP000095601"/>
    </source>
</evidence>
<sequence length="102" mass="11343">MKKLYLPLLLAISFVSKAQILDSTKVEKAAVYSLKIANPIVNKSLFFKETQNEGNDIQRNLNQLNSRFTVNPYQIPKTITNPNGVATPKQAIISGLLKGITR</sequence>
<dbReference type="AlphaFoldDB" id="A0A1E5UEX7"/>
<gene>
    <name evidence="2" type="ORF">BHF72_2027</name>
</gene>
<comment type="caution">
    <text evidence="2">The sequence shown here is derived from an EMBL/GenBank/DDBJ whole genome shotgun (WGS) entry which is preliminary data.</text>
</comment>
<evidence type="ECO:0000256" key="1">
    <source>
        <dbReference type="SAM" id="SignalP"/>
    </source>
</evidence>
<protein>
    <submittedName>
        <fullName evidence="2">Uncharacterized protein</fullName>
    </submittedName>
</protein>
<feature type="signal peptide" evidence="1">
    <location>
        <begin position="1"/>
        <end position="18"/>
    </location>
</feature>
<reference evidence="2 3" key="1">
    <citation type="submission" date="2016-09" db="EMBL/GenBank/DDBJ databases">
        <authorList>
            <person name="Capua I."/>
            <person name="De Benedictis P."/>
            <person name="Joannis T."/>
            <person name="Lombin L.H."/>
            <person name="Cattoli G."/>
        </authorList>
    </citation>
    <scope>NUCLEOTIDE SEQUENCE [LARGE SCALE GENOMIC DNA]</scope>
    <source>
        <strain evidence="2 3">NRS-1</strain>
    </source>
</reference>
<dbReference type="RefSeq" id="WP_069798024.1">
    <property type="nucleotide sequence ID" value="NZ_CP034157.1"/>
</dbReference>
<keyword evidence="3" id="KW-1185">Reference proteome</keyword>
<proteinExistence type="predicted"/>
<keyword evidence="1" id="KW-0732">Signal</keyword>
<organism evidence="2 3">
    <name type="scientific">Cloacibacterium normanense</name>
    <dbReference type="NCBI Taxonomy" id="237258"/>
    <lineage>
        <taxon>Bacteria</taxon>
        <taxon>Pseudomonadati</taxon>
        <taxon>Bacteroidota</taxon>
        <taxon>Flavobacteriia</taxon>
        <taxon>Flavobacteriales</taxon>
        <taxon>Weeksellaceae</taxon>
    </lineage>
</organism>
<name>A0A1E5UEX7_9FLAO</name>
<dbReference type="KEGG" id="cnr:EB819_06795"/>
<feature type="chain" id="PRO_5009186900" evidence="1">
    <location>
        <begin position="19"/>
        <end position="102"/>
    </location>
</feature>
<evidence type="ECO:0000313" key="2">
    <source>
        <dbReference type="EMBL" id="OEL11481.1"/>
    </source>
</evidence>
<dbReference type="EMBL" id="MKGI01000040">
    <property type="protein sequence ID" value="OEL11481.1"/>
    <property type="molecule type" value="Genomic_DNA"/>
</dbReference>
<dbReference type="Proteomes" id="UP000095601">
    <property type="component" value="Unassembled WGS sequence"/>
</dbReference>
<accession>A0A1E5UEX7</accession>